<reference evidence="1 2" key="1">
    <citation type="submission" date="2017-09" db="EMBL/GenBank/DDBJ databases">
        <title>Draft Genome Sequence of Corynebacterium accolens AH4003.</title>
        <authorList>
            <person name="Chen Y."/>
            <person name="Oosthuysen W.F."/>
            <person name="Kelley S."/>
            <person name="Horswill A."/>
        </authorList>
    </citation>
    <scope>NUCLEOTIDE SEQUENCE [LARGE SCALE GENOMIC DNA]</scope>
    <source>
        <strain evidence="1 2">AH4003</strain>
    </source>
</reference>
<organism evidence="1 2">
    <name type="scientific">Corynebacterium accolens</name>
    <dbReference type="NCBI Taxonomy" id="38284"/>
    <lineage>
        <taxon>Bacteria</taxon>
        <taxon>Bacillati</taxon>
        <taxon>Actinomycetota</taxon>
        <taxon>Actinomycetes</taxon>
        <taxon>Mycobacteriales</taxon>
        <taxon>Corynebacteriaceae</taxon>
        <taxon>Corynebacterium</taxon>
    </lineage>
</organism>
<sequence>MFPVDKLYTLSAEGDAWNAQAKVVFQTAQWITTELARSRIQAMAAAFARFRVARGAKTRGILLEEMLQLLDATRDDCALVDVLVYAKLLLELKIVQYRVGAYRVHDQLPQEVSVELERIRRIGMGFPFMPLTSSLCIGIIDALGQRGEASAIANRVRTQFRDSQNSAETGVFTFGEVKNSFPSLGVQFHDLVGKTVAAGSKQITILYSGNPEFYRAYLGRIFYFMTVFDEYHYHFSLLGPRKEANEFVDEMMQLWNAMASIKRQDSKNRLSVSFAEVPEHLPNRVSFLASARYLFAAQNLEKFPNGLWIHDIDLYPDGDFRPIIRRIPETADIAISLSPFLGGLLPWKRFLAGNVYLRNTPKVQRFLAHVQEYLDYWLQADGSWMIDQNALAYGVEKTLDLEYYDLLTNRIPLRQSSMASLLEGSVRH</sequence>
<evidence type="ECO:0000313" key="2">
    <source>
        <dbReference type="Proteomes" id="UP000218690"/>
    </source>
</evidence>
<comment type="caution">
    <text evidence="1">The sequence shown here is derived from an EMBL/GenBank/DDBJ whole genome shotgun (WGS) entry which is preliminary data.</text>
</comment>
<name>A0A2A4AIL6_9CORY</name>
<gene>
    <name evidence="1" type="ORF">COM45_08020</name>
</gene>
<dbReference type="AlphaFoldDB" id="A0A2A4AIL6"/>
<dbReference type="EMBL" id="NWBP01000023">
    <property type="protein sequence ID" value="PCC82753.1"/>
    <property type="molecule type" value="Genomic_DNA"/>
</dbReference>
<evidence type="ECO:0000313" key="1">
    <source>
        <dbReference type="EMBL" id="PCC82753.1"/>
    </source>
</evidence>
<proteinExistence type="predicted"/>
<protein>
    <submittedName>
        <fullName evidence="1">Uncharacterized protein</fullName>
    </submittedName>
</protein>
<accession>A0A2A4AIL6</accession>
<dbReference type="Proteomes" id="UP000218690">
    <property type="component" value="Unassembled WGS sequence"/>
</dbReference>